<protein>
    <submittedName>
        <fullName evidence="2">Ribbon-helix-helix domain-containing protein</fullName>
    </submittedName>
</protein>
<evidence type="ECO:0000313" key="3">
    <source>
        <dbReference type="Proteomes" id="UP000632766"/>
    </source>
</evidence>
<sequence length="74" mass="8325">MAKLKQAGIRFDLDTYQWLEAEAEKTRTPISALVREAVALLKTERALIEKMRLQIVAQGVTYPSLKKPVAAINK</sequence>
<gene>
    <name evidence="2" type="ORF">I8748_23425</name>
</gene>
<proteinExistence type="predicted"/>
<dbReference type="AlphaFoldDB" id="A0A8J7HWW1"/>
<comment type="caution">
    <text evidence="2">The sequence shown here is derived from an EMBL/GenBank/DDBJ whole genome shotgun (WGS) entry which is preliminary data.</text>
</comment>
<name>A0A8J7HWW1_9NOST</name>
<evidence type="ECO:0000313" key="2">
    <source>
        <dbReference type="EMBL" id="MBH8565098.1"/>
    </source>
</evidence>
<keyword evidence="3" id="KW-1185">Reference proteome</keyword>
<organism evidence="2 3">
    <name type="scientific">Amazonocrinis nigriterrae CENA67</name>
    <dbReference type="NCBI Taxonomy" id="2794033"/>
    <lineage>
        <taxon>Bacteria</taxon>
        <taxon>Bacillati</taxon>
        <taxon>Cyanobacteriota</taxon>
        <taxon>Cyanophyceae</taxon>
        <taxon>Nostocales</taxon>
        <taxon>Nostocaceae</taxon>
        <taxon>Amazonocrinis</taxon>
        <taxon>Amazonocrinis nigriterrae</taxon>
    </lineage>
</organism>
<dbReference type="Pfam" id="PF12651">
    <property type="entry name" value="RHH_3"/>
    <property type="match status" value="1"/>
</dbReference>
<dbReference type="EMBL" id="JAECZC010000055">
    <property type="protein sequence ID" value="MBH8565098.1"/>
    <property type="molecule type" value="Genomic_DNA"/>
</dbReference>
<feature type="domain" description="Predicted DNA-binding protein ribbon-helix-helix" evidence="1">
    <location>
        <begin position="8"/>
        <end position="41"/>
    </location>
</feature>
<dbReference type="InterPro" id="IPR038733">
    <property type="entry name" value="Predicted_DNA_bind_prot_RHH"/>
</dbReference>
<reference evidence="2 3" key="1">
    <citation type="journal article" date="2021" name="Int. J. Syst. Evol. Microbiol.">
        <title>Amazonocrinis nigriterrae gen. nov., sp. nov., Atlanticothrix silvestris gen. nov., sp. nov. and Dendronalium phyllosphericum gen. nov., sp. nov., nostocacean cyanobacteria from Brazilian environments.</title>
        <authorList>
            <person name="Alvarenga D.O."/>
            <person name="Andreote A.P.D."/>
            <person name="Branco L.H.Z."/>
            <person name="Delbaje E."/>
            <person name="Cruz R.B."/>
            <person name="Varani A.M."/>
            <person name="Fiore M.F."/>
        </authorList>
    </citation>
    <scope>NUCLEOTIDE SEQUENCE [LARGE SCALE GENOMIC DNA]</scope>
    <source>
        <strain evidence="2 3">CENA67</strain>
    </source>
</reference>
<dbReference type="Proteomes" id="UP000632766">
    <property type="component" value="Unassembled WGS sequence"/>
</dbReference>
<evidence type="ECO:0000259" key="1">
    <source>
        <dbReference type="Pfam" id="PF12651"/>
    </source>
</evidence>
<dbReference type="RefSeq" id="WP_198126896.1">
    <property type="nucleotide sequence ID" value="NZ_JAECZC010000055.1"/>
</dbReference>
<accession>A0A8J7HWW1</accession>